<sequence>MTSVGKRTTEVTTAKDVTPERYQGLIDDINNTAMIGAVNPTLSAAQIGIKIFTGPTTFLLRILSNLSVFIVFLITLVILLLFVIPKLTGSFLKSLNPTNQQRIAQANYVMVNDSFSSVDGVDVDTVPLNKLEAVLGLSGKSEAMVHIDVPKLKIDNPIFDDQSQKAQESIKQALSNSILEVQLKTVSKDWQLSYDGNVIAPVDKVRLNASSRVGGVFSDVENILKDKGYKKIDWINKDSLQSELDDINKNTTTNLEGKVKMYKGLSLLHKSKYKISIAVKFENNSFKVISVKEDKVK</sequence>
<dbReference type="RefSeq" id="WP_167838646.1">
    <property type="nucleotide sequence ID" value="NZ_CP047616.1"/>
</dbReference>
<organism evidence="2 3">
    <name type="scientific">Pseudolactococcus raffinolactis</name>
    <dbReference type="NCBI Taxonomy" id="1366"/>
    <lineage>
        <taxon>Bacteria</taxon>
        <taxon>Bacillati</taxon>
        <taxon>Bacillota</taxon>
        <taxon>Bacilli</taxon>
        <taxon>Lactobacillales</taxon>
        <taxon>Streptococcaceae</taxon>
        <taxon>Pseudolactococcus</taxon>
    </lineage>
</organism>
<evidence type="ECO:0000256" key="1">
    <source>
        <dbReference type="SAM" id="Phobius"/>
    </source>
</evidence>
<evidence type="ECO:0000313" key="2">
    <source>
        <dbReference type="EMBL" id="QIW53628.1"/>
    </source>
</evidence>
<keyword evidence="1" id="KW-0472">Membrane</keyword>
<gene>
    <name evidence="2" type="ORF">GU336_05445</name>
</gene>
<keyword evidence="1" id="KW-0812">Transmembrane</keyword>
<keyword evidence="1" id="KW-1133">Transmembrane helix</keyword>
<reference evidence="2 3" key="1">
    <citation type="submission" date="2019-12" db="EMBL/GenBank/DDBJ databases">
        <title>Whole genome sequences of Lactococcus raffinolactis strains isolated from sewage.</title>
        <authorList>
            <person name="Ybazeta G."/>
            <person name="Ross M."/>
            <person name="Brabant-Kirwan D."/>
            <person name="Saleh M."/>
            <person name="Dillon J.A."/>
            <person name="Splinter K."/>
            <person name="Nokhbeh R."/>
        </authorList>
    </citation>
    <scope>NUCLEOTIDE SEQUENCE [LARGE SCALE GENOMIC DNA]</scope>
    <source>
        <strain evidence="2 3">Lr_19_5</strain>
    </source>
</reference>
<dbReference type="EMBL" id="CP047616">
    <property type="protein sequence ID" value="QIW53628.1"/>
    <property type="molecule type" value="Genomic_DNA"/>
</dbReference>
<name>A0A6H0UDJ1_9LACT</name>
<dbReference type="AlphaFoldDB" id="A0A6H0UDJ1"/>
<feature type="transmembrane region" description="Helical" evidence="1">
    <location>
        <begin position="62"/>
        <end position="84"/>
    </location>
</feature>
<protein>
    <submittedName>
        <fullName evidence="2">Uncharacterized protein</fullName>
    </submittedName>
</protein>
<dbReference type="Proteomes" id="UP000501945">
    <property type="component" value="Chromosome"/>
</dbReference>
<evidence type="ECO:0000313" key="3">
    <source>
        <dbReference type="Proteomes" id="UP000501945"/>
    </source>
</evidence>
<proteinExistence type="predicted"/>
<accession>A0A6H0UDJ1</accession>